<dbReference type="Pfam" id="PF02300">
    <property type="entry name" value="Fumarate_red_C"/>
    <property type="match status" value="1"/>
</dbReference>
<dbReference type="SUPFAM" id="SSF81343">
    <property type="entry name" value="Fumarate reductase respiratory complex transmembrane subunits"/>
    <property type="match status" value="1"/>
</dbReference>
<organism evidence="7 8">
    <name type="scientific">Nonomuraea deserti</name>
    <dbReference type="NCBI Taxonomy" id="1848322"/>
    <lineage>
        <taxon>Bacteria</taxon>
        <taxon>Bacillati</taxon>
        <taxon>Actinomycetota</taxon>
        <taxon>Actinomycetes</taxon>
        <taxon>Streptosporangiales</taxon>
        <taxon>Streptosporangiaceae</taxon>
        <taxon>Nonomuraea</taxon>
    </lineage>
</organism>
<sequence length="175" mass="19325">MHPGLPQARGSGRGHPAVQADRRPALRPAVEQAMTSEEKVTPSAAVRTTSAAYRPRTDRLWFARSRRYTFFVLRELTSVFVAWAIVFTLMLVDAVLGGSLRDFAALASRPWMIALNVVALAATAFHAITFLNLAPRATVVRLDGWRVPAWMIQGGNHSAWVLISALIAYFILRSP</sequence>
<comment type="caution">
    <text evidence="7">The sequence shown here is derived from an EMBL/GenBank/DDBJ whole genome shotgun (WGS) entry which is preliminary data.</text>
</comment>
<evidence type="ECO:0000256" key="3">
    <source>
        <dbReference type="ARBA" id="ARBA00022989"/>
    </source>
</evidence>
<gene>
    <name evidence="7" type="ORF">E1292_36560</name>
</gene>
<dbReference type="InterPro" id="IPR003510">
    <property type="entry name" value="Fumarate_red_C"/>
</dbReference>
<keyword evidence="1" id="KW-1003">Cell membrane</keyword>
<protein>
    <submittedName>
        <fullName evidence="7">Fumarate reductase subunit C</fullName>
    </submittedName>
</protein>
<dbReference type="AlphaFoldDB" id="A0A4R4UZE2"/>
<feature type="region of interest" description="Disordered" evidence="5">
    <location>
        <begin position="1"/>
        <end position="24"/>
    </location>
</feature>
<dbReference type="InterPro" id="IPR034804">
    <property type="entry name" value="SQR/QFR_C/D"/>
</dbReference>
<feature type="transmembrane region" description="Helical" evidence="6">
    <location>
        <begin position="111"/>
        <end position="133"/>
    </location>
</feature>
<evidence type="ECO:0000256" key="6">
    <source>
        <dbReference type="SAM" id="Phobius"/>
    </source>
</evidence>
<name>A0A4R4UZE2_9ACTN</name>
<feature type="transmembrane region" description="Helical" evidence="6">
    <location>
        <begin position="68"/>
        <end position="91"/>
    </location>
</feature>
<dbReference type="GO" id="GO:0016020">
    <property type="term" value="C:membrane"/>
    <property type="evidence" value="ECO:0007669"/>
    <property type="project" value="InterPro"/>
</dbReference>
<evidence type="ECO:0000313" key="8">
    <source>
        <dbReference type="Proteomes" id="UP000295258"/>
    </source>
</evidence>
<evidence type="ECO:0000256" key="4">
    <source>
        <dbReference type="ARBA" id="ARBA00023136"/>
    </source>
</evidence>
<dbReference type="Proteomes" id="UP000295258">
    <property type="component" value="Unassembled WGS sequence"/>
</dbReference>
<keyword evidence="4 6" id="KW-0472">Membrane</keyword>
<keyword evidence="8" id="KW-1185">Reference proteome</keyword>
<evidence type="ECO:0000256" key="1">
    <source>
        <dbReference type="ARBA" id="ARBA00022475"/>
    </source>
</evidence>
<keyword evidence="3 6" id="KW-1133">Transmembrane helix</keyword>
<reference evidence="7 8" key="1">
    <citation type="submission" date="2019-03" db="EMBL/GenBank/DDBJ databases">
        <title>Draft genome sequences of novel Actinobacteria.</title>
        <authorList>
            <person name="Sahin N."/>
            <person name="Ay H."/>
            <person name="Saygin H."/>
        </authorList>
    </citation>
    <scope>NUCLEOTIDE SEQUENCE [LARGE SCALE GENOMIC DNA]</scope>
    <source>
        <strain evidence="7 8">KC310</strain>
    </source>
</reference>
<proteinExistence type="predicted"/>
<evidence type="ECO:0000256" key="5">
    <source>
        <dbReference type="SAM" id="MobiDB-lite"/>
    </source>
</evidence>
<evidence type="ECO:0000256" key="2">
    <source>
        <dbReference type="ARBA" id="ARBA00022692"/>
    </source>
</evidence>
<dbReference type="Gene3D" id="1.20.1300.10">
    <property type="entry name" value="Fumarate reductase/succinate dehydrogenase, transmembrane subunit"/>
    <property type="match status" value="1"/>
</dbReference>
<keyword evidence="2 6" id="KW-0812">Transmembrane</keyword>
<dbReference type="EMBL" id="SMKO01000148">
    <property type="protein sequence ID" value="TDC97691.1"/>
    <property type="molecule type" value="Genomic_DNA"/>
</dbReference>
<evidence type="ECO:0000313" key="7">
    <source>
        <dbReference type="EMBL" id="TDC97691.1"/>
    </source>
</evidence>
<feature type="transmembrane region" description="Helical" evidence="6">
    <location>
        <begin position="154"/>
        <end position="172"/>
    </location>
</feature>
<accession>A0A4R4UZE2</accession>